<dbReference type="PROSITE" id="PS00855">
    <property type="entry name" value="SPASE_II"/>
    <property type="match status" value="1"/>
</dbReference>
<organism evidence="8">
    <name type="scientific">hydrothermal vent metagenome</name>
    <dbReference type="NCBI Taxonomy" id="652676"/>
    <lineage>
        <taxon>unclassified sequences</taxon>
        <taxon>metagenomes</taxon>
        <taxon>ecological metagenomes</taxon>
    </lineage>
</organism>
<name>A0A3B0ZCI2_9ZZZZ</name>
<feature type="transmembrane region" description="Helical" evidence="7">
    <location>
        <begin position="125"/>
        <end position="145"/>
    </location>
</feature>
<evidence type="ECO:0000256" key="4">
    <source>
        <dbReference type="ARBA" id="ARBA00022801"/>
    </source>
</evidence>
<dbReference type="PANTHER" id="PTHR33695">
    <property type="entry name" value="LIPOPROTEIN SIGNAL PEPTIDASE"/>
    <property type="match status" value="1"/>
</dbReference>
<reference evidence="8" key="1">
    <citation type="submission" date="2018-06" db="EMBL/GenBank/DDBJ databases">
        <authorList>
            <person name="Zhirakovskaya E."/>
        </authorList>
    </citation>
    <scope>NUCLEOTIDE SEQUENCE</scope>
</reference>
<dbReference type="GO" id="GO:0016020">
    <property type="term" value="C:membrane"/>
    <property type="evidence" value="ECO:0007669"/>
    <property type="project" value="InterPro"/>
</dbReference>
<keyword evidence="4 8" id="KW-0378">Hydrolase</keyword>
<dbReference type="AlphaFoldDB" id="A0A3B0ZCI2"/>
<evidence type="ECO:0000256" key="5">
    <source>
        <dbReference type="ARBA" id="ARBA00022989"/>
    </source>
</evidence>
<dbReference type="InterPro" id="IPR001872">
    <property type="entry name" value="Peptidase_A8"/>
</dbReference>
<accession>A0A3B0ZCI2</accession>
<feature type="transmembrane region" description="Helical" evidence="7">
    <location>
        <begin position="88"/>
        <end position="105"/>
    </location>
</feature>
<evidence type="ECO:0000256" key="3">
    <source>
        <dbReference type="ARBA" id="ARBA00022692"/>
    </source>
</evidence>
<feature type="transmembrane region" description="Helical" evidence="7">
    <location>
        <begin position="62"/>
        <end position="79"/>
    </location>
</feature>
<dbReference type="PANTHER" id="PTHR33695:SF1">
    <property type="entry name" value="LIPOPROTEIN SIGNAL PEPTIDASE"/>
    <property type="match status" value="1"/>
</dbReference>
<gene>
    <name evidence="8" type="ORF">MNBD_GAMMA18-919</name>
</gene>
<dbReference type="Pfam" id="PF01252">
    <property type="entry name" value="Peptidase_A8"/>
    <property type="match status" value="1"/>
</dbReference>
<keyword evidence="6 7" id="KW-0472">Membrane</keyword>
<protein>
    <submittedName>
        <fullName evidence="8">Lipoprotein signal peptidase</fullName>
        <ecNumber evidence="8">3.4.23.36</ecNumber>
    </submittedName>
</protein>
<dbReference type="HAMAP" id="MF_00161">
    <property type="entry name" value="LspA"/>
    <property type="match status" value="1"/>
</dbReference>
<keyword evidence="1" id="KW-1003">Cell membrane</keyword>
<dbReference type="GO" id="GO:0004190">
    <property type="term" value="F:aspartic-type endopeptidase activity"/>
    <property type="evidence" value="ECO:0007669"/>
    <property type="project" value="UniProtKB-EC"/>
</dbReference>
<dbReference type="EC" id="3.4.23.36" evidence="8"/>
<evidence type="ECO:0000256" key="7">
    <source>
        <dbReference type="SAM" id="Phobius"/>
    </source>
</evidence>
<dbReference type="EMBL" id="UOFP01000085">
    <property type="protein sequence ID" value="VAW85232.1"/>
    <property type="molecule type" value="Genomic_DNA"/>
</dbReference>
<dbReference type="NCBIfam" id="TIGR00077">
    <property type="entry name" value="lspA"/>
    <property type="match status" value="1"/>
</dbReference>
<evidence type="ECO:0000256" key="6">
    <source>
        <dbReference type="ARBA" id="ARBA00023136"/>
    </source>
</evidence>
<evidence type="ECO:0000256" key="1">
    <source>
        <dbReference type="ARBA" id="ARBA00022475"/>
    </source>
</evidence>
<dbReference type="GO" id="GO:0006508">
    <property type="term" value="P:proteolysis"/>
    <property type="evidence" value="ECO:0007669"/>
    <property type="project" value="UniProtKB-KW"/>
</dbReference>
<evidence type="ECO:0000313" key="8">
    <source>
        <dbReference type="EMBL" id="VAW85232.1"/>
    </source>
</evidence>
<sequence>MLKWLWLSAVILALDALTKMWASSTLSLYESVPITPFFNIVLAHNSGAAFSFLADAGGWQRWFFTVIALVVSVVIIVWLKRLPANEKLQAAGLASLLGGALGNVLDRVMHGYVVDFLDFYYQDYHWPAFNVADMAIVLGAVLLIWHSLFCQPKKSSEPS</sequence>
<keyword evidence="8" id="KW-0449">Lipoprotein</keyword>
<proteinExistence type="inferred from homology"/>
<keyword evidence="3 7" id="KW-0812">Transmembrane</keyword>
<keyword evidence="2" id="KW-0645">Protease</keyword>
<keyword evidence="5 7" id="KW-1133">Transmembrane helix</keyword>
<dbReference type="PRINTS" id="PR00781">
    <property type="entry name" value="LIPOSIGPTASE"/>
</dbReference>
<evidence type="ECO:0000256" key="2">
    <source>
        <dbReference type="ARBA" id="ARBA00022670"/>
    </source>
</evidence>